<keyword evidence="11" id="KW-0865">Zymogen</keyword>
<dbReference type="SUPFAM" id="SSF57552">
    <property type="entry name" value="Blood coagulation inhibitor (disintegrin)"/>
    <property type="match status" value="1"/>
</dbReference>
<dbReference type="InterPro" id="IPR001762">
    <property type="entry name" value="Disintegrin_dom"/>
</dbReference>
<evidence type="ECO:0000259" key="21">
    <source>
        <dbReference type="PROSITE" id="PS50215"/>
    </source>
</evidence>
<evidence type="ECO:0000256" key="7">
    <source>
        <dbReference type="ARBA" id="ARBA00022723"/>
    </source>
</evidence>
<feature type="disulfide bond" evidence="16">
    <location>
        <begin position="318"/>
        <end position="398"/>
    </location>
</feature>
<dbReference type="InterPro" id="IPR002870">
    <property type="entry name" value="Peptidase_M12B_N"/>
</dbReference>
<name>A0A8C5SZY3_LATLA</name>
<organism evidence="22 23">
    <name type="scientific">Laticauda laticaudata</name>
    <name type="common">Blue-ringed sea krait</name>
    <name type="synonym">Blue-lipped sea krait</name>
    <dbReference type="NCBI Taxonomy" id="8630"/>
    <lineage>
        <taxon>Eukaryota</taxon>
        <taxon>Metazoa</taxon>
        <taxon>Chordata</taxon>
        <taxon>Craniata</taxon>
        <taxon>Vertebrata</taxon>
        <taxon>Euteleostomi</taxon>
        <taxon>Lepidosauria</taxon>
        <taxon>Squamata</taxon>
        <taxon>Bifurcata</taxon>
        <taxon>Unidentata</taxon>
        <taxon>Episquamata</taxon>
        <taxon>Toxicofera</taxon>
        <taxon>Serpentes</taxon>
        <taxon>Colubroidea</taxon>
        <taxon>Elapidae</taxon>
        <taxon>Laticaudinae</taxon>
        <taxon>Laticauda</taxon>
    </lineage>
</organism>
<evidence type="ECO:0000256" key="1">
    <source>
        <dbReference type="ARBA" id="ARBA00001947"/>
    </source>
</evidence>
<dbReference type="Pfam" id="PF01562">
    <property type="entry name" value="Pep_M12B_propep"/>
    <property type="match status" value="1"/>
</dbReference>
<dbReference type="Ensembl" id="ENSLLTT00000025767.1">
    <property type="protein sequence ID" value="ENSLLTP00000024867.1"/>
    <property type="gene ID" value="ENSLLTG00000018236.1"/>
</dbReference>
<comment type="cofactor">
    <cofactor evidence="1">
        <name>Zn(2+)</name>
        <dbReference type="ChEBI" id="CHEBI:29105"/>
    </cofactor>
</comment>
<feature type="disulfide bond" evidence="15">
    <location>
        <begin position="469"/>
        <end position="489"/>
    </location>
</feature>
<dbReference type="PROSITE" id="PS50215">
    <property type="entry name" value="ADAM_MEPRO"/>
    <property type="match status" value="1"/>
</dbReference>
<feature type="domain" description="Disintegrin" evidence="20">
    <location>
        <begin position="411"/>
        <end position="497"/>
    </location>
</feature>
<evidence type="ECO:0000256" key="18">
    <source>
        <dbReference type="SAM" id="Phobius"/>
    </source>
</evidence>
<keyword evidence="18" id="KW-1133">Transmembrane helix</keyword>
<evidence type="ECO:0000313" key="22">
    <source>
        <dbReference type="Ensembl" id="ENSLLTP00000024867.1"/>
    </source>
</evidence>
<keyword evidence="9 16" id="KW-0862">Zinc</keyword>
<feature type="chain" id="PRO_5034942084" evidence="19">
    <location>
        <begin position="21"/>
        <end position="825"/>
    </location>
</feature>
<feature type="binding site" evidence="16">
    <location>
        <position position="353"/>
    </location>
    <ligand>
        <name>Zn(2+)</name>
        <dbReference type="ChEBI" id="CHEBI:29105"/>
        <note>catalytic</note>
    </ligand>
</feature>
<keyword evidence="5" id="KW-0800">Toxin</keyword>
<dbReference type="InterPro" id="IPR036436">
    <property type="entry name" value="Disintegrin_dom_sf"/>
</dbReference>
<dbReference type="SMART" id="SM00050">
    <property type="entry name" value="DISIN"/>
    <property type="match status" value="1"/>
</dbReference>
<dbReference type="PRINTS" id="PR00289">
    <property type="entry name" value="DISINTEGRIN"/>
</dbReference>
<evidence type="ECO:0000256" key="8">
    <source>
        <dbReference type="ARBA" id="ARBA00022801"/>
    </source>
</evidence>
<evidence type="ECO:0000256" key="11">
    <source>
        <dbReference type="ARBA" id="ARBA00023145"/>
    </source>
</evidence>
<dbReference type="AlphaFoldDB" id="A0A8C5SZY3"/>
<accession>A0A8C5SZY3</accession>
<dbReference type="PROSITE" id="PS00427">
    <property type="entry name" value="DISINTEGRIN_1"/>
    <property type="match status" value="1"/>
</dbReference>
<keyword evidence="18" id="KW-0472">Membrane</keyword>
<dbReference type="Pfam" id="PF01421">
    <property type="entry name" value="Reprolysin"/>
    <property type="match status" value="1"/>
</dbReference>
<evidence type="ECO:0000256" key="15">
    <source>
        <dbReference type="PROSITE-ProRule" id="PRU00068"/>
    </source>
</evidence>
<comment type="subcellular location">
    <subcellularLocation>
        <location evidence="2">Secreted</location>
    </subcellularLocation>
</comment>
<dbReference type="Pfam" id="PF08516">
    <property type="entry name" value="ADAM_CR"/>
    <property type="match status" value="1"/>
</dbReference>
<dbReference type="GO" id="GO:0090729">
    <property type="term" value="F:toxin activity"/>
    <property type="evidence" value="ECO:0007669"/>
    <property type="project" value="UniProtKB-KW"/>
</dbReference>
<keyword evidence="18" id="KW-0812">Transmembrane</keyword>
<evidence type="ECO:0000256" key="4">
    <source>
        <dbReference type="ARBA" id="ARBA00022525"/>
    </source>
</evidence>
<dbReference type="InterPro" id="IPR018358">
    <property type="entry name" value="Disintegrin_CS"/>
</dbReference>
<reference evidence="22" key="1">
    <citation type="submission" date="2025-08" db="UniProtKB">
        <authorList>
            <consortium name="Ensembl"/>
        </authorList>
    </citation>
    <scope>IDENTIFICATION</scope>
</reference>
<evidence type="ECO:0000256" key="6">
    <source>
        <dbReference type="ARBA" id="ARBA00022670"/>
    </source>
</evidence>
<dbReference type="PROSITE" id="PS50214">
    <property type="entry name" value="DISINTEGRIN_2"/>
    <property type="match status" value="1"/>
</dbReference>
<proteinExistence type="predicted"/>
<keyword evidence="14" id="KW-1199">Hemostasis impairing toxin</keyword>
<dbReference type="PANTHER" id="PTHR11905">
    <property type="entry name" value="ADAM A DISINTEGRIN AND METALLOPROTEASE DOMAIN"/>
    <property type="match status" value="1"/>
</dbReference>
<dbReference type="SMART" id="SM00608">
    <property type="entry name" value="ACR"/>
    <property type="match status" value="1"/>
</dbReference>
<evidence type="ECO:0000313" key="23">
    <source>
        <dbReference type="Proteomes" id="UP000694406"/>
    </source>
</evidence>
<dbReference type="Proteomes" id="UP000694406">
    <property type="component" value="Unplaced"/>
</dbReference>
<evidence type="ECO:0000256" key="17">
    <source>
        <dbReference type="SAM" id="MobiDB-lite"/>
    </source>
</evidence>
<dbReference type="InterPro" id="IPR001590">
    <property type="entry name" value="Peptidase_M12B"/>
</dbReference>
<dbReference type="FunFam" id="3.40.390.10:FF:000002">
    <property type="entry name" value="Disintegrin and metalloproteinase domain-containing protein 22"/>
    <property type="match status" value="1"/>
</dbReference>
<keyword evidence="6" id="KW-0645">Protease</keyword>
<feature type="transmembrane region" description="Helical" evidence="18">
    <location>
        <begin position="666"/>
        <end position="694"/>
    </location>
</feature>
<dbReference type="PANTHER" id="PTHR11905:SF32">
    <property type="entry name" value="DISINTEGRIN AND METALLOPROTEINASE DOMAIN-CONTAINING PROTEIN 28"/>
    <property type="match status" value="1"/>
</dbReference>
<evidence type="ECO:0000256" key="12">
    <source>
        <dbReference type="ARBA" id="ARBA00023157"/>
    </source>
</evidence>
<dbReference type="InterPro" id="IPR006586">
    <property type="entry name" value="ADAM_Cys-rich"/>
</dbReference>
<keyword evidence="19" id="KW-0732">Signal</keyword>
<feature type="region of interest" description="Disordered" evidence="17">
    <location>
        <begin position="771"/>
        <end position="825"/>
    </location>
</feature>
<dbReference type="InterPro" id="IPR024079">
    <property type="entry name" value="MetalloPept_cat_dom_sf"/>
</dbReference>
<dbReference type="GeneTree" id="ENSGT00940000156716"/>
<dbReference type="Gene3D" id="3.40.390.10">
    <property type="entry name" value="Collagenase (Catalytic Domain)"/>
    <property type="match status" value="1"/>
</dbReference>
<feature type="disulfide bond" evidence="16">
    <location>
        <begin position="358"/>
        <end position="382"/>
    </location>
</feature>
<dbReference type="GO" id="GO:0005576">
    <property type="term" value="C:extracellular region"/>
    <property type="evidence" value="ECO:0007669"/>
    <property type="project" value="UniProtKB-SubCell"/>
</dbReference>
<evidence type="ECO:0000256" key="2">
    <source>
        <dbReference type="ARBA" id="ARBA00004613"/>
    </source>
</evidence>
<dbReference type="GO" id="GO:0006508">
    <property type="term" value="P:proteolysis"/>
    <property type="evidence" value="ECO:0007669"/>
    <property type="project" value="UniProtKB-KW"/>
</dbReference>
<dbReference type="GO" id="GO:0005886">
    <property type="term" value="C:plasma membrane"/>
    <property type="evidence" value="ECO:0007669"/>
    <property type="project" value="TreeGrafter"/>
</dbReference>
<feature type="compositionally biased region" description="Low complexity" evidence="17">
    <location>
        <begin position="796"/>
        <end position="806"/>
    </location>
</feature>
<keyword evidence="7 16" id="KW-0479">Metal-binding</keyword>
<dbReference type="SUPFAM" id="SSF55486">
    <property type="entry name" value="Metalloproteases ('zincins'), catalytic domain"/>
    <property type="match status" value="1"/>
</dbReference>
<evidence type="ECO:0000256" key="5">
    <source>
        <dbReference type="ARBA" id="ARBA00022656"/>
    </source>
</evidence>
<evidence type="ECO:0000256" key="13">
    <source>
        <dbReference type="ARBA" id="ARBA00023180"/>
    </source>
</evidence>
<dbReference type="Pfam" id="PF00200">
    <property type="entry name" value="Disintegrin"/>
    <property type="match status" value="1"/>
</dbReference>
<dbReference type="CDD" id="cd04269">
    <property type="entry name" value="ZnMc_adamalysin_II_like"/>
    <property type="match status" value="1"/>
</dbReference>
<keyword evidence="10" id="KW-0482">Metalloprotease</keyword>
<dbReference type="GO" id="GO:0008270">
    <property type="term" value="F:zinc ion binding"/>
    <property type="evidence" value="ECO:0007669"/>
    <property type="project" value="UniProtKB-ARBA"/>
</dbReference>
<feature type="disulfide bond" evidence="16">
    <location>
        <begin position="360"/>
        <end position="365"/>
    </location>
</feature>
<protein>
    <submittedName>
        <fullName evidence="22">Uncharacterized protein</fullName>
    </submittedName>
</protein>
<keyword evidence="8" id="KW-0378">Hydrolase</keyword>
<feature type="domain" description="Peptidase M12B" evidence="21">
    <location>
        <begin position="207"/>
        <end position="403"/>
    </location>
</feature>
<evidence type="ECO:0000256" key="9">
    <source>
        <dbReference type="ARBA" id="ARBA00022833"/>
    </source>
</evidence>
<evidence type="ECO:0000256" key="19">
    <source>
        <dbReference type="SAM" id="SignalP"/>
    </source>
</evidence>
<evidence type="ECO:0000259" key="20">
    <source>
        <dbReference type="PROSITE" id="PS50214"/>
    </source>
</evidence>
<comment type="subunit">
    <text evidence="3">Monomer.</text>
</comment>
<feature type="active site" evidence="16">
    <location>
        <position position="344"/>
    </location>
</feature>
<keyword evidence="4" id="KW-0964">Secreted</keyword>
<keyword evidence="12 16" id="KW-1015">Disulfide bond</keyword>
<dbReference type="FunFam" id="4.10.70.10:FF:000001">
    <property type="entry name" value="Disintegrin and metalloproteinase domain-containing protein 22"/>
    <property type="match status" value="1"/>
</dbReference>
<keyword evidence="23" id="KW-1185">Reference proteome</keyword>
<evidence type="ECO:0000256" key="3">
    <source>
        <dbReference type="ARBA" id="ARBA00011245"/>
    </source>
</evidence>
<evidence type="ECO:0000256" key="14">
    <source>
        <dbReference type="ARBA" id="ARBA00023240"/>
    </source>
</evidence>
<feature type="signal peptide" evidence="19">
    <location>
        <begin position="1"/>
        <end position="20"/>
    </location>
</feature>
<dbReference type="GO" id="GO:0004222">
    <property type="term" value="F:metalloendopeptidase activity"/>
    <property type="evidence" value="ECO:0007669"/>
    <property type="project" value="InterPro"/>
</dbReference>
<feature type="binding site" evidence="16">
    <location>
        <position position="347"/>
    </location>
    <ligand>
        <name>Zn(2+)</name>
        <dbReference type="ChEBI" id="CHEBI:29105"/>
        <note>catalytic</note>
    </ligand>
</feature>
<dbReference type="InterPro" id="IPR034027">
    <property type="entry name" value="Reprolysin_adamalysin"/>
</dbReference>
<sequence length="825" mass="92441">MIQAFLITICLTMFSYQVSCTKESWKVKDYEVVYPQKVHALHKRDIGESQKSDQKTKYDDTMQYEFKVNGEPVVLHLEKNKELFSKDYSETYYSPDGREITTSPPVEDHCYYNGHIQNDTDSTASINACHGLKGYFKNYGERYLIEPLKLSNSEAHALFKYESLEKEDKTLKTCGVTNTTWKSDDSLKKTSRMSMSIEKKEYLQAKKYVEFYLVADNRMFRKYSRSITTIRRRVFDIVNFINMVYKPLKVHIALIGLEIWSDEDKIEISETAGVTLDHFSSWRKSVLLKRKRNDNAQLLTNIDLTGSTVGLAYVGTMCNSFTSTAVIQDHNTDPIAMGATMAHEMGHNFGMNHDTYLCTCKTGPCIMADKQGYITPQEFSSCSLQFYQNYIMNETPQCIINRPSTKDVISPPVCGNEFVEEGEECDCGLPKECKNECCEAATCKLKPEAKCAHGECCEKCQLMRAGSVCRVVKHDCDLPELCTGQSAECPMDRFHINGHPCQNNQGYCYMGKCPTLADQCIALWGPGGKVAADSCFKKNQQGNYYGHCRNANGTNISCKPNAVKCGRLYCTGGSKMPSDGNLLEFLSCRASFPSKDAEDVGMVHPGTKCGEGMVCNNGQCVEIETAYRSTNCSHKCTGHSVCDHELQCQCKEGSTPPHCDTTGNKYIIIIVVTVVLVSVATAILLAVLFCCYVLKKKQRNSIHKSAPVAKNHFSGTDQKRKQHLGPVFNDPEINSSRFLLPISFQGNTPKVHVKIPDEPLQHKYENARMPIVKPKIPPPPVPTANSTIYPAMRINPAPSSQLKSKSAPPPPPPQVRSKYCMKIQK</sequence>
<dbReference type="Gene3D" id="4.10.70.10">
    <property type="entry name" value="Disintegrin domain"/>
    <property type="match status" value="1"/>
</dbReference>
<feature type="binding site" evidence="16">
    <location>
        <position position="343"/>
    </location>
    <ligand>
        <name>Zn(2+)</name>
        <dbReference type="ChEBI" id="CHEBI:29105"/>
        <note>catalytic</note>
    </ligand>
</feature>
<keyword evidence="13" id="KW-0325">Glycoprotein</keyword>
<evidence type="ECO:0000256" key="10">
    <source>
        <dbReference type="ARBA" id="ARBA00023049"/>
    </source>
</evidence>
<reference evidence="22" key="2">
    <citation type="submission" date="2025-09" db="UniProtKB">
        <authorList>
            <consortium name="Ensembl"/>
        </authorList>
    </citation>
    <scope>IDENTIFICATION</scope>
</reference>
<evidence type="ECO:0000256" key="16">
    <source>
        <dbReference type="PROSITE-ProRule" id="PRU00276"/>
    </source>
</evidence>